<dbReference type="Pfam" id="PF02780">
    <property type="entry name" value="Transketolase_C"/>
    <property type="match status" value="1"/>
</dbReference>
<dbReference type="SUPFAM" id="SSF52922">
    <property type="entry name" value="TK C-terminal domain-like"/>
    <property type="match status" value="1"/>
</dbReference>
<dbReference type="InterPro" id="IPR029061">
    <property type="entry name" value="THDP-binding"/>
</dbReference>
<dbReference type="InterPro" id="IPR051157">
    <property type="entry name" value="PDH/Transketolase"/>
</dbReference>
<dbReference type="AlphaFoldDB" id="A0A0C2YWZ3"/>
<dbReference type="EMBL" id="JXSL01000025">
    <property type="protein sequence ID" value="KIL99205.1"/>
    <property type="molecule type" value="Genomic_DNA"/>
</dbReference>
<evidence type="ECO:0000259" key="1">
    <source>
        <dbReference type="SMART" id="SM00861"/>
    </source>
</evidence>
<dbReference type="SUPFAM" id="SSF52518">
    <property type="entry name" value="Thiamin diphosphate-binding fold (THDP-binding)"/>
    <property type="match status" value="1"/>
</dbReference>
<dbReference type="InterPro" id="IPR009014">
    <property type="entry name" value="Transketo_C/PFOR_II"/>
</dbReference>
<comment type="caution">
    <text evidence="2">The sequence shown here is derived from an EMBL/GenBank/DDBJ whole genome shotgun (WGS) entry which is preliminary data.</text>
</comment>
<dbReference type="RefSeq" id="WP_009869761.1">
    <property type="nucleotide sequence ID" value="NZ_JXSL01000025.1"/>
</dbReference>
<name>A0A0C2YWZ3_PARME</name>
<dbReference type="OrthoDB" id="8732661at2"/>
<sequence>MSAVTSNLPQRDAFWTRVYEIARQDRDVIIISADMGAPALDKIRLDLPNQFINAGIAEQNAIVVGSGLAMAGKKVFAYAIAPFITLRCLEQVRVNNCMMKIPLTLVGVGAGFGYQDSGPTHHMLEDIAVMRAFPTIEIDSVSDSVMAADVAERSIKERRINYVRLDRQTLPDLYKAGHDFRPGLEVLRPGKDIMLVGTGIMTHAALETAEVLAKKGIDAGVVDLYRLPVNAQALLAAVKGAKKVATLEEHFLPGGMGSAVAEVLADAGATVPLKRLGLPVEKGYCYTYGGRDALHNWYGIGAQQIIDSLVGFAKG</sequence>
<reference evidence="2 3" key="1">
    <citation type="submission" date="2015-01" db="EMBL/GenBank/DDBJ databases">
        <title>Genome Sequence of Magnetospirillum magnetotacticum Strain MS-1.</title>
        <authorList>
            <person name="Marinov G.K."/>
            <person name="Smalley M.D."/>
            <person name="DeSalvo G."/>
        </authorList>
    </citation>
    <scope>NUCLEOTIDE SEQUENCE [LARGE SCALE GENOMIC DNA]</scope>
    <source>
        <strain evidence="2 3">MS-1</strain>
    </source>
</reference>
<dbReference type="STRING" id="272627.CCC_03423"/>
<evidence type="ECO:0000313" key="2">
    <source>
        <dbReference type="EMBL" id="KIL99205.1"/>
    </source>
</evidence>
<dbReference type="InterPro" id="IPR005475">
    <property type="entry name" value="Transketolase-like_Pyr-bd"/>
</dbReference>
<proteinExistence type="predicted"/>
<organism evidence="2 3">
    <name type="scientific">Paramagnetospirillum magnetotacticum MS-1</name>
    <dbReference type="NCBI Taxonomy" id="272627"/>
    <lineage>
        <taxon>Bacteria</taxon>
        <taxon>Pseudomonadati</taxon>
        <taxon>Pseudomonadota</taxon>
        <taxon>Alphaproteobacteria</taxon>
        <taxon>Rhodospirillales</taxon>
        <taxon>Magnetospirillaceae</taxon>
        <taxon>Paramagnetospirillum</taxon>
    </lineage>
</organism>
<dbReference type="Gene3D" id="3.40.50.970">
    <property type="match status" value="1"/>
</dbReference>
<dbReference type="Proteomes" id="UP000031971">
    <property type="component" value="Unassembled WGS sequence"/>
</dbReference>
<gene>
    <name evidence="2" type="ORF">CCC_03423</name>
</gene>
<keyword evidence="3" id="KW-1185">Reference proteome</keyword>
<dbReference type="PANTHER" id="PTHR43825:SF1">
    <property type="entry name" value="TRANSKETOLASE-LIKE PYRIMIDINE-BINDING DOMAIN-CONTAINING PROTEIN"/>
    <property type="match status" value="1"/>
</dbReference>
<dbReference type="SMART" id="SM00861">
    <property type="entry name" value="Transket_pyr"/>
    <property type="match status" value="1"/>
</dbReference>
<accession>A0A0C2YWZ3</accession>
<dbReference type="Pfam" id="PF02779">
    <property type="entry name" value="Transket_pyr"/>
    <property type="match status" value="1"/>
</dbReference>
<dbReference type="InterPro" id="IPR033248">
    <property type="entry name" value="Transketolase_C"/>
</dbReference>
<dbReference type="PANTHER" id="PTHR43825">
    <property type="entry name" value="PYRUVATE DEHYDROGENASE E1 COMPONENT"/>
    <property type="match status" value="1"/>
</dbReference>
<feature type="domain" description="Transketolase-like pyrimidine-binding" evidence="1">
    <location>
        <begin position="8"/>
        <end position="172"/>
    </location>
</feature>
<dbReference type="Gene3D" id="3.40.50.920">
    <property type="match status" value="1"/>
</dbReference>
<evidence type="ECO:0000313" key="3">
    <source>
        <dbReference type="Proteomes" id="UP000031971"/>
    </source>
</evidence>
<protein>
    <submittedName>
        <fullName evidence="2">Transketolase C-terminal section</fullName>
    </submittedName>
</protein>
<dbReference type="CDD" id="cd07033">
    <property type="entry name" value="TPP_PYR_DXS_TK_like"/>
    <property type="match status" value="1"/>
</dbReference>